<sequence length="40" mass="4505">MVGIVDINLIAKVNNDGIFVIPGNLCLISPSNRVFFYQYF</sequence>
<reference evidence="1" key="1">
    <citation type="submission" date="2018-05" db="EMBL/GenBank/DDBJ databases">
        <authorList>
            <person name="Lanie J.A."/>
            <person name="Ng W.-L."/>
            <person name="Kazmierczak K.M."/>
            <person name="Andrzejewski T.M."/>
            <person name="Davidsen T.M."/>
            <person name="Wayne K.J."/>
            <person name="Tettelin H."/>
            <person name="Glass J.I."/>
            <person name="Rusch D."/>
            <person name="Podicherti R."/>
            <person name="Tsui H.-C.T."/>
            <person name="Winkler M.E."/>
        </authorList>
    </citation>
    <scope>NUCLEOTIDE SEQUENCE</scope>
</reference>
<evidence type="ECO:0000313" key="1">
    <source>
        <dbReference type="EMBL" id="SVA69334.1"/>
    </source>
</evidence>
<proteinExistence type="predicted"/>
<name>A0A381XX40_9ZZZZ</name>
<organism evidence="1">
    <name type="scientific">marine metagenome</name>
    <dbReference type="NCBI Taxonomy" id="408172"/>
    <lineage>
        <taxon>unclassified sequences</taxon>
        <taxon>metagenomes</taxon>
        <taxon>ecological metagenomes</taxon>
    </lineage>
</organism>
<dbReference type="EMBL" id="UINC01016700">
    <property type="protein sequence ID" value="SVA69334.1"/>
    <property type="molecule type" value="Genomic_DNA"/>
</dbReference>
<dbReference type="AlphaFoldDB" id="A0A381XX40"/>
<gene>
    <name evidence="1" type="ORF">METZ01_LOCUS122188</name>
</gene>
<protein>
    <submittedName>
        <fullName evidence="1">Uncharacterized protein</fullName>
    </submittedName>
</protein>
<accession>A0A381XX40</accession>